<feature type="transmembrane region" description="Helical" evidence="1">
    <location>
        <begin position="21"/>
        <end position="44"/>
    </location>
</feature>
<evidence type="ECO:0000256" key="1">
    <source>
        <dbReference type="SAM" id="Phobius"/>
    </source>
</evidence>
<keyword evidence="1" id="KW-1133">Transmembrane helix</keyword>
<reference evidence="2" key="1">
    <citation type="submission" date="2024-05" db="EMBL/GenBank/DDBJ databases">
        <title>Isolation and characterization of Sporomusa carbonis sp. nov., a carboxydotrophic hydrogenogen in the genus of Sporomusa isolated from a charcoal burning pile.</title>
        <authorList>
            <person name="Boeer T."/>
            <person name="Rosenbaum F."/>
            <person name="Eysell L."/>
            <person name="Mueller V."/>
            <person name="Daniel R."/>
            <person name="Poehlein A."/>
        </authorList>
    </citation>
    <scope>NUCLEOTIDE SEQUENCE [LARGE SCALE GENOMIC DNA]</scope>
    <source>
        <strain evidence="2">DSM 3132</strain>
    </source>
</reference>
<accession>A0ABZ3J2X5</accession>
<evidence type="ECO:0000313" key="2">
    <source>
        <dbReference type="EMBL" id="XFO72739.1"/>
    </source>
</evidence>
<keyword evidence="1" id="KW-0472">Membrane</keyword>
<dbReference type="Proteomes" id="UP000216052">
    <property type="component" value="Chromosome"/>
</dbReference>
<sequence>MPAPNIYTARYIVSGGVEMKLITGILSLIILLSIPLSTNAIALVNRDVILEAQEYGTKHKQLALTDFLQPWLAYEEQASVINAKTERAYLYTPFLLLANDARDKARNNQSVQLADSEKILADYAGCLVFSLTINGNSENFSNGMRVFIKQDKKIIRPYHSLINAPAKTSWPSGEPQFINYSYFYFREQEINLDNPIILTVTTKDKQEHRFYFNLPNFK</sequence>
<dbReference type="EMBL" id="CP155571">
    <property type="protein sequence ID" value="XFO72739.1"/>
    <property type="molecule type" value="Genomic_DNA"/>
</dbReference>
<proteinExistence type="predicted"/>
<protein>
    <submittedName>
        <fullName evidence="2">Uncharacterized protein</fullName>
    </submittedName>
</protein>
<organism evidence="2 3">
    <name type="scientific">Sporomusa acidovorans (strain ATCC 49682 / DSM 3132 / Mol)</name>
    <dbReference type="NCBI Taxonomy" id="1123286"/>
    <lineage>
        <taxon>Bacteria</taxon>
        <taxon>Bacillati</taxon>
        <taxon>Bacillota</taxon>
        <taxon>Negativicutes</taxon>
        <taxon>Selenomonadales</taxon>
        <taxon>Sporomusaceae</taxon>
        <taxon>Sporomusa</taxon>
    </lineage>
</organism>
<keyword evidence="1" id="KW-0812">Transmembrane</keyword>
<evidence type="ECO:0000313" key="3">
    <source>
        <dbReference type="Proteomes" id="UP000216052"/>
    </source>
</evidence>
<gene>
    <name evidence="2" type="ORF">SPACI_027920</name>
</gene>
<keyword evidence="3" id="KW-1185">Reference proteome</keyword>
<name>A0ABZ3J2X5_SPOA4</name>